<dbReference type="InterPro" id="IPR011008">
    <property type="entry name" value="Dimeric_a/b-barrel"/>
</dbReference>
<dbReference type="SUPFAM" id="SSF54909">
    <property type="entry name" value="Dimeric alpha+beta barrel"/>
    <property type="match status" value="1"/>
</dbReference>
<keyword evidence="2" id="KW-0560">Oxidoreductase</keyword>
<protein>
    <submittedName>
        <fullName evidence="2">Antibiotic biosynthesis monooxygenase</fullName>
    </submittedName>
</protein>
<dbReference type="PANTHER" id="PTHR33336:SF3">
    <property type="entry name" value="ABM DOMAIN-CONTAINING PROTEIN"/>
    <property type="match status" value="1"/>
</dbReference>
<dbReference type="PANTHER" id="PTHR33336">
    <property type="entry name" value="QUINOL MONOOXYGENASE YGIN-RELATED"/>
    <property type="match status" value="1"/>
</dbReference>
<keyword evidence="3" id="KW-1185">Reference proteome</keyword>
<evidence type="ECO:0000313" key="3">
    <source>
        <dbReference type="Proteomes" id="UP000319769"/>
    </source>
</evidence>
<reference evidence="2" key="1">
    <citation type="submission" date="2019-09" db="EMBL/GenBank/DDBJ databases">
        <authorList>
            <person name="Teo W.F.A."/>
            <person name="Duangmal K."/>
        </authorList>
    </citation>
    <scope>NUCLEOTIDE SEQUENCE [LARGE SCALE GENOMIC DNA]</scope>
    <source>
        <strain evidence="2">K81G1</strain>
    </source>
</reference>
<evidence type="ECO:0000313" key="2">
    <source>
        <dbReference type="EMBL" id="KAA9158719.1"/>
    </source>
</evidence>
<dbReference type="InterPro" id="IPR050744">
    <property type="entry name" value="AI-2_Isomerase_LsrG"/>
</dbReference>
<organism evidence="2 3">
    <name type="scientific">Amycolatopsis acidicola</name>
    <dbReference type="NCBI Taxonomy" id="2596893"/>
    <lineage>
        <taxon>Bacteria</taxon>
        <taxon>Bacillati</taxon>
        <taxon>Actinomycetota</taxon>
        <taxon>Actinomycetes</taxon>
        <taxon>Pseudonocardiales</taxon>
        <taxon>Pseudonocardiaceae</taxon>
        <taxon>Amycolatopsis</taxon>
    </lineage>
</organism>
<dbReference type="EMBL" id="VMNW02000033">
    <property type="protein sequence ID" value="KAA9158719.1"/>
    <property type="molecule type" value="Genomic_DNA"/>
</dbReference>
<dbReference type="GO" id="GO:0004497">
    <property type="term" value="F:monooxygenase activity"/>
    <property type="evidence" value="ECO:0007669"/>
    <property type="project" value="UniProtKB-KW"/>
</dbReference>
<dbReference type="OrthoDB" id="8452260at2"/>
<evidence type="ECO:0000259" key="1">
    <source>
        <dbReference type="PROSITE" id="PS51725"/>
    </source>
</evidence>
<dbReference type="PROSITE" id="PS51725">
    <property type="entry name" value="ABM"/>
    <property type="match status" value="1"/>
</dbReference>
<accession>A0A5N0V0A9</accession>
<dbReference type="RefSeq" id="WP_144750962.1">
    <property type="nucleotide sequence ID" value="NZ_VMNW02000033.1"/>
</dbReference>
<proteinExistence type="predicted"/>
<dbReference type="Proteomes" id="UP000319769">
    <property type="component" value="Unassembled WGS sequence"/>
</dbReference>
<dbReference type="AlphaFoldDB" id="A0A5N0V0A9"/>
<feature type="domain" description="ABM" evidence="1">
    <location>
        <begin position="3"/>
        <end position="92"/>
    </location>
</feature>
<gene>
    <name evidence="2" type="ORF">FPZ12_021910</name>
</gene>
<dbReference type="Gene3D" id="3.30.70.100">
    <property type="match status" value="1"/>
</dbReference>
<keyword evidence="2" id="KW-0503">Monooxygenase</keyword>
<comment type="caution">
    <text evidence="2">The sequence shown here is derived from an EMBL/GenBank/DDBJ whole genome shotgun (WGS) entry which is preliminary data.</text>
</comment>
<name>A0A5N0V0A9_9PSEU</name>
<dbReference type="InterPro" id="IPR007138">
    <property type="entry name" value="ABM_dom"/>
</dbReference>
<dbReference type="Pfam" id="PF03992">
    <property type="entry name" value="ABM"/>
    <property type="match status" value="1"/>
</dbReference>
<sequence length="96" mass="10932">MSHVVIACYRVRAGAEEQVAEALREMVEPTRAEPGNRRYEVFRSPEDPAVFVLVEEYDDSAAFDAHLASDHFGQWLRGKVLPALEDRQRYDLAPLT</sequence>